<protein>
    <recommendedName>
        <fullName evidence="4">Roadblock/LAMTOR2 domain-containing protein</fullName>
    </recommendedName>
</protein>
<reference evidence="2 3" key="1">
    <citation type="submission" date="2018-06" db="EMBL/GenBank/DDBJ databases">
        <title>Extensive metabolic versatility and redundancy in microbially diverse, dynamic hydrothermal sediments.</title>
        <authorList>
            <person name="Dombrowski N."/>
            <person name="Teske A."/>
            <person name="Baker B.J."/>
        </authorList>
    </citation>
    <scope>NUCLEOTIDE SEQUENCE [LARGE SCALE GENOMIC DNA]</scope>
    <source>
        <strain evidence="2">B35_G9</strain>
    </source>
</reference>
<evidence type="ECO:0000313" key="3">
    <source>
        <dbReference type="Proteomes" id="UP000282321"/>
    </source>
</evidence>
<accession>A0A660S8J5</accession>
<organism evidence="2 3">
    <name type="scientific">candidate division TA06 bacterium</name>
    <dbReference type="NCBI Taxonomy" id="2250710"/>
    <lineage>
        <taxon>Bacteria</taxon>
        <taxon>Bacteria division TA06</taxon>
    </lineage>
</organism>
<dbReference type="Proteomes" id="UP000282321">
    <property type="component" value="Unassembled WGS sequence"/>
</dbReference>
<feature type="compositionally biased region" description="Basic and acidic residues" evidence="1">
    <location>
        <begin position="117"/>
        <end position="126"/>
    </location>
</feature>
<evidence type="ECO:0008006" key="4">
    <source>
        <dbReference type="Google" id="ProtNLM"/>
    </source>
</evidence>
<comment type="caution">
    <text evidence="2">The sequence shown here is derived from an EMBL/GenBank/DDBJ whole genome shotgun (WGS) entry which is preliminary data.</text>
</comment>
<feature type="region of interest" description="Disordered" evidence="1">
    <location>
        <begin position="107"/>
        <end position="126"/>
    </location>
</feature>
<proteinExistence type="predicted"/>
<gene>
    <name evidence="2" type="ORF">DRP44_06350</name>
</gene>
<sequence length="260" mass="28862">MKELLEKMFAIEGVKGVVAVKSDDGSRVESAGEASSVLDDISAFVGSCGDVISKLLKLNGFNDLKFYTENVVYIIVPKDDLYIGLQVENRSDIDEIRDKIGEIIKGKTEPAQPVTAPEEKTSDTEKKAEEVVEEKTAESSVLNLSPNIKKFIESKVLQINYLIDEFSEGGGKDDWLQNVIYSLKTIDTENKMSNALIEEGNEVKLYIEKVSDDISENEISTISKGIIDELCKLAVRRYGTDQTKQKIQNVIKKITKSKVG</sequence>
<dbReference type="AlphaFoldDB" id="A0A660S8J5"/>
<evidence type="ECO:0000256" key="1">
    <source>
        <dbReference type="SAM" id="MobiDB-lite"/>
    </source>
</evidence>
<dbReference type="EMBL" id="QNBC01000090">
    <property type="protein sequence ID" value="RKX65439.1"/>
    <property type="molecule type" value="Genomic_DNA"/>
</dbReference>
<name>A0A660S8J5_UNCT6</name>
<evidence type="ECO:0000313" key="2">
    <source>
        <dbReference type="EMBL" id="RKX65439.1"/>
    </source>
</evidence>